<gene>
    <name evidence="1" type="ORF">IMZ08_03865</name>
</gene>
<proteinExistence type="predicted"/>
<name>A0ABR9QFC2_9BACI</name>
<dbReference type="Proteomes" id="UP001516662">
    <property type="component" value="Unassembled WGS sequence"/>
</dbReference>
<sequence>MEQWLPFIQEVGFPILVTFYLLHRIETKLDSVIESIQTLPVRVLEEPTQMKRTV</sequence>
<accession>A0ABR9QFC2</accession>
<dbReference type="Pfam" id="PF12841">
    <property type="entry name" value="YvrJ"/>
    <property type="match status" value="1"/>
</dbReference>
<reference evidence="1 2" key="1">
    <citation type="submission" date="2020-10" db="EMBL/GenBank/DDBJ databases">
        <title>Bacillus sp. HD4P25, an endophyte from a halophyte.</title>
        <authorList>
            <person name="Sun J.-Q."/>
        </authorList>
    </citation>
    <scope>NUCLEOTIDE SEQUENCE [LARGE SCALE GENOMIC DNA]</scope>
    <source>
        <strain evidence="1 2">YIM 93174</strain>
    </source>
</reference>
<organism evidence="1 2">
    <name type="scientific">Litchfieldia luteola</name>
    <dbReference type="NCBI Taxonomy" id="682179"/>
    <lineage>
        <taxon>Bacteria</taxon>
        <taxon>Bacillati</taxon>
        <taxon>Bacillota</taxon>
        <taxon>Bacilli</taxon>
        <taxon>Bacillales</taxon>
        <taxon>Bacillaceae</taxon>
        <taxon>Litchfieldia</taxon>
    </lineage>
</organism>
<dbReference type="RefSeq" id="WP_193534669.1">
    <property type="nucleotide sequence ID" value="NZ_JADCLJ010000007.1"/>
</dbReference>
<dbReference type="InterPro" id="IPR024419">
    <property type="entry name" value="YvrJ"/>
</dbReference>
<keyword evidence="2" id="KW-1185">Reference proteome</keyword>
<evidence type="ECO:0000313" key="2">
    <source>
        <dbReference type="Proteomes" id="UP001516662"/>
    </source>
</evidence>
<protein>
    <submittedName>
        <fullName evidence="1">YvrJ family protein</fullName>
    </submittedName>
</protein>
<dbReference type="EMBL" id="JADCLJ010000007">
    <property type="protein sequence ID" value="MBE4907195.1"/>
    <property type="molecule type" value="Genomic_DNA"/>
</dbReference>
<comment type="caution">
    <text evidence="1">The sequence shown here is derived from an EMBL/GenBank/DDBJ whole genome shotgun (WGS) entry which is preliminary data.</text>
</comment>
<evidence type="ECO:0000313" key="1">
    <source>
        <dbReference type="EMBL" id="MBE4907195.1"/>
    </source>
</evidence>